<organism evidence="1 2">
    <name type="scientific">Pararge aegeria aegeria</name>
    <dbReference type="NCBI Taxonomy" id="348720"/>
    <lineage>
        <taxon>Eukaryota</taxon>
        <taxon>Metazoa</taxon>
        <taxon>Ecdysozoa</taxon>
        <taxon>Arthropoda</taxon>
        <taxon>Hexapoda</taxon>
        <taxon>Insecta</taxon>
        <taxon>Pterygota</taxon>
        <taxon>Neoptera</taxon>
        <taxon>Endopterygota</taxon>
        <taxon>Lepidoptera</taxon>
        <taxon>Glossata</taxon>
        <taxon>Ditrysia</taxon>
        <taxon>Papilionoidea</taxon>
        <taxon>Nymphalidae</taxon>
        <taxon>Satyrinae</taxon>
        <taxon>Satyrini</taxon>
        <taxon>Parargina</taxon>
        <taxon>Pararge</taxon>
    </lineage>
</organism>
<comment type="caution">
    <text evidence="1">The sequence shown here is derived from an EMBL/GenBank/DDBJ whole genome shotgun (WGS) entry which is preliminary data.</text>
</comment>
<keyword evidence="2" id="KW-1185">Reference proteome</keyword>
<name>A0A8S4RQH8_9NEOP</name>
<reference evidence="1" key="1">
    <citation type="submission" date="2022-03" db="EMBL/GenBank/DDBJ databases">
        <authorList>
            <person name="Lindestad O."/>
        </authorList>
    </citation>
    <scope>NUCLEOTIDE SEQUENCE</scope>
</reference>
<sequence>MQLSLTFLCPRVSYKAREYNGEEAASSSVLLLPSTAITNYKWEDTQPTLPLEEAFSPIMECGCYRIG</sequence>
<dbReference type="EMBL" id="CAKXAJ010025467">
    <property type="protein sequence ID" value="CAH2239986.1"/>
    <property type="molecule type" value="Genomic_DNA"/>
</dbReference>
<protein>
    <submittedName>
        <fullName evidence="1">Jg3415 protein</fullName>
    </submittedName>
</protein>
<evidence type="ECO:0000313" key="2">
    <source>
        <dbReference type="Proteomes" id="UP000838756"/>
    </source>
</evidence>
<proteinExistence type="predicted"/>
<dbReference type="Proteomes" id="UP000838756">
    <property type="component" value="Unassembled WGS sequence"/>
</dbReference>
<gene>
    <name evidence="1" type="primary">jg3415</name>
    <name evidence="1" type="ORF">PAEG_LOCUS16619</name>
</gene>
<evidence type="ECO:0000313" key="1">
    <source>
        <dbReference type="EMBL" id="CAH2239986.1"/>
    </source>
</evidence>
<accession>A0A8S4RQH8</accession>
<dbReference type="AlphaFoldDB" id="A0A8S4RQH8"/>